<proteinExistence type="inferred from homology"/>
<evidence type="ECO:0000256" key="2">
    <source>
        <dbReference type="ARBA" id="ARBA00022517"/>
    </source>
</evidence>
<comment type="domain">
    <text evidence="5">The PRC barrel domain binds ribosomal protein uS19.</text>
</comment>
<comment type="function">
    <text evidence="5">An accessory protein needed during the final step in the assembly of 30S ribosomal subunit, possibly for assembly of the head region. Essential for efficient processing of 16S rRNA. May be needed both before and after RbfA during the maturation of 16S rRNA. It has affinity for free ribosomal 30S subunits but not for 70S ribosomes.</text>
</comment>
<keyword evidence="3 5" id="KW-0698">rRNA processing</keyword>
<protein>
    <recommendedName>
        <fullName evidence="5">Ribosome maturation factor RimM</fullName>
    </recommendedName>
</protein>
<dbReference type="EMBL" id="JXYS01000083">
    <property type="protein sequence ID" value="KJF16434.1"/>
    <property type="molecule type" value="Genomic_DNA"/>
</dbReference>
<feature type="domain" description="RimM N-terminal" evidence="6">
    <location>
        <begin position="13"/>
        <end position="85"/>
    </location>
</feature>
<evidence type="ECO:0000313" key="8">
    <source>
        <dbReference type="Proteomes" id="UP000032360"/>
    </source>
</evidence>
<accession>A0A0D8HEZ0</accession>
<evidence type="ECO:0000256" key="4">
    <source>
        <dbReference type="ARBA" id="ARBA00023186"/>
    </source>
</evidence>
<dbReference type="NCBIfam" id="TIGR02273">
    <property type="entry name" value="16S_RimM"/>
    <property type="match status" value="1"/>
</dbReference>
<dbReference type="Pfam" id="PF01782">
    <property type="entry name" value="RimM"/>
    <property type="match status" value="1"/>
</dbReference>
<comment type="similarity">
    <text evidence="5">Belongs to the RimM family.</text>
</comment>
<evidence type="ECO:0000256" key="5">
    <source>
        <dbReference type="HAMAP-Rule" id="MF_00014"/>
    </source>
</evidence>
<dbReference type="SUPFAM" id="SSF50447">
    <property type="entry name" value="Translation proteins"/>
    <property type="match status" value="1"/>
</dbReference>
<dbReference type="Proteomes" id="UP000032360">
    <property type="component" value="Unassembled WGS sequence"/>
</dbReference>
<dbReference type="InterPro" id="IPR011961">
    <property type="entry name" value="RimM"/>
</dbReference>
<dbReference type="Gene3D" id="2.30.30.240">
    <property type="entry name" value="PRC-barrel domain"/>
    <property type="match status" value="1"/>
</dbReference>
<evidence type="ECO:0000259" key="6">
    <source>
        <dbReference type="Pfam" id="PF01782"/>
    </source>
</evidence>
<comment type="subcellular location">
    <subcellularLocation>
        <location evidence="5">Cytoplasm</location>
    </subcellularLocation>
</comment>
<dbReference type="GO" id="GO:0042274">
    <property type="term" value="P:ribosomal small subunit biogenesis"/>
    <property type="evidence" value="ECO:0007669"/>
    <property type="project" value="UniProtKB-UniRule"/>
</dbReference>
<dbReference type="AlphaFoldDB" id="A0A0D8HEZ0"/>
<dbReference type="InterPro" id="IPR036976">
    <property type="entry name" value="RimM_N_sf"/>
</dbReference>
<dbReference type="InterPro" id="IPR011033">
    <property type="entry name" value="PRC_barrel-like_sf"/>
</dbReference>
<name>A0A0D8HEZ0_9ACTN</name>
<reference evidence="7 8" key="1">
    <citation type="submission" date="2015-01" db="EMBL/GenBank/DDBJ databases">
        <title>Draft genome of the acidophilic iron oxidizer Acidithrix ferrooxidans strain Py-F3.</title>
        <authorList>
            <person name="Poehlein A."/>
            <person name="Eisen S."/>
            <person name="Schloemann M."/>
            <person name="Johnson B.D."/>
            <person name="Daniel R."/>
            <person name="Muehling M."/>
        </authorList>
    </citation>
    <scope>NUCLEOTIDE SEQUENCE [LARGE SCALE GENOMIC DNA]</scope>
    <source>
        <strain evidence="7 8">Py-F3</strain>
    </source>
</reference>
<dbReference type="OrthoDB" id="5381335at2"/>
<dbReference type="GO" id="GO:0006364">
    <property type="term" value="P:rRNA processing"/>
    <property type="evidence" value="ECO:0007669"/>
    <property type="project" value="UniProtKB-UniRule"/>
</dbReference>
<dbReference type="InterPro" id="IPR009000">
    <property type="entry name" value="Transl_B-barrel_sf"/>
</dbReference>
<dbReference type="RefSeq" id="WP_052606413.1">
    <property type="nucleotide sequence ID" value="NZ_JXYS01000083.1"/>
</dbReference>
<comment type="subunit">
    <text evidence="5">Binds ribosomal protein uS19.</text>
</comment>
<organism evidence="7 8">
    <name type="scientific">Acidithrix ferrooxidans</name>
    <dbReference type="NCBI Taxonomy" id="1280514"/>
    <lineage>
        <taxon>Bacteria</taxon>
        <taxon>Bacillati</taxon>
        <taxon>Actinomycetota</taxon>
        <taxon>Acidimicrobiia</taxon>
        <taxon>Acidimicrobiales</taxon>
        <taxon>Acidimicrobiaceae</taxon>
        <taxon>Acidithrix</taxon>
    </lineage>
</organism>
<dbReference type="STRING" id="1280514.AXFE_27160"/>
<sequence length="171" mass="18891">MKEFKITDDLLEIGRIHRPHGIKGEVSVSFVSNRKERRQVGARLFVGGQWLIVASSKVHHDRILIGFEGYSDRNRAELLSGMMIYGEPIEDDEALWIHKLIGSSVLDQDGIDRGVVIEVIENPASDLLSLASGALVPLVFVSRFDAASSKIYIEAPEGLFVDYPSSSEPQG</sequence>
<dbReference type="PANTHER" id="PTHR33692">
    <property type="entry name" value="RIBOSOME MATURATION FACTOR RIMM"/>
    <property type="match status" value="1"/>
</dbReference>
<keyword evidence="4 5" id="KW-0143">Chaperone</keyword>
<dbReference type="HAMAP" id="MF_00014">
    <property type="entry name" value="Ribosome_mat_RimM"/>
    <property type="match status" value="1"/>
</dbReference>
<dbReference type="InterPro" id="IPR002676">
    <property type="entry name" value="RimM_N"/>
</dbReference>
<evidence type="ECO:0000256" key="3">
    <source>
        <dbReference type="ARBA" id="ARBA00022552"/>
    </source>
</evidence>
<evidence type="ECO:0000256" key="1">
    <source>
        <dbReference type="ARBA" id="ARBA00022490"/>
    </source>
</evidence>
<gene>
    <name evidence="5 7" type="primary">rimM</name>
    <name evidence="7" type="ORF">AXFE_27160</name>
</gene>
<keyword evidence="8" id="KW-1185">Reference proteome</keyword>
<dbReference type="PANTHER" id="PTHR33692:SF1">
    <property type="entry name" value="RIBOSOME MATURATION FACTOR RIMM"/>
    <property type="match status" value="1"/>
</dbReference>
<dbReference type="Gene3D" id="2.40.30.60">
    <property type="entry name" value="RimM"/>
    <property type="match status" value="1"/>
</dbReference>
<keyword evidence="2 5" id="KW-0690">Ribosome biogenesis</keyword>
<dbReference type="GO" id="GO:0043022">
    <property type="term" value="F:ribosome binding"/>
    <property type="evidence" value="ECO:0007669"/>
    <property type="project" value="InterPro"/>
</dbReference>
<evidence type="ECO:0000313" key="7">
    <source>
        <dbReference type="EMBL" id="KJF16434.1"/>
    </source>
</evidence>
<dbReference type="GO" id="GO:0005840">
    <property type="term" value="C:ribosome"/>
    <property type="evidence" value="ECO:0007669"/>
    <property type="project" value="InterPro"/>
</dbReference>
<comment type="caution">
    <text evidence="7">The sequence shown here is derived from an EMBL/GenBank/DDBJ whole genome shotgun (WGS) entry which is preliminary data.</text>
</comment>
<keyword evidence="1 5" id="KW-0963">Cytoplasm</keyword>
<dbReference type="SUPFAM" id="SSF50346">
    <property type="entry name" value="PRC-barrel domain"/>
    <property type="match status" value="1"/>
</dbReference>
<dbReference type="GO" id="GO:0005737">
    <property type="term" value="C:cytoplasm"/>
    <property type="evidence" value="ECO:0007669"/>
    <property type="project" value="UniProtKB-SubCell"/>
</dbReference>